<dbReference type="EMBL" id="LCPC01000018">
    <property type="protein sequence ID" value="KKU88999.1"/>
    <property type="molecule type" value="Genomic_DNA"/>
</dbReference>
<dbReference type="AlphaFoldDB" id="A0A0G1U4K5"/>
<dbReference type="Proteomes" id="UP000034403">
    <property type="component" value="Unassembled WGS sequence"/>
</dbReference>
<sequence>MDFQTRGMCVLMLRSADEYEAFAMENYWHVSMWGRYLLRQMPLLACPLSVQPVVVSNRDLGFTEEWVREKGRLPQYRETQERGVKLGLKIPPIQLGPECWVTGFEQFRGENITICSQPLSDSCATIKFAAFALDLDVQTSWLLGTPARSVSERSLSSLFMFVS</sequence>
<evidence type="ECO:0000313" key="1">
    <source>
        <dbReference type="EMBL" id="KKU88999.1"/>
    </source>
</evidence>
<name>A0A0G1U4K5_9BACT</name>
<proteinExistence type="predicted"/>
<gene>
    <name evidence="1" type="ORF">UY20_C0018G0001</name>
</gene>
<evidence type="ECO:0000313" key="2">
    <source>
        <dbReference type="Proteomes" id="UP000034403"/>
    </source>
</evidence>
<comment type="caution">
    <text evidence="1">The sequence shown here is derived from an EMBL/GenBank/DDBJ whole genome shotgun (WGS) entry which is preliminary data.</text>
</comment>
<protein>
    <submittedName>
        <fullName evidence="1">Uncharacterized protein</fullName>
    </submittedName>
</protein>
<reference evidence="1 2" key="1">
    <citation type="journal article" date="2015" name="Nature">
        <title>rRNA introns, odd ribosomes, and small enigmatic genomes across a large radiation of phyla.</title>
        <authorList>
            <person name="Brown C.T."/>
            <person name="Hug L.A."/>
            <person name="Thomas B.C."/>
            <person name="Sharon I."/>
            <person name="Castelle C.J."/>
            <person name="Singh A."/>
            <person name="Wilkins M.J."/>
            <person name="Williams K.H."/>
            <person name="Banfield J.F."/>
        </authorList>
    </citation>
    <scope>NUCLEOTIDE SEQUENCE [LARGE SCALE GENOMIC DNA]</scope>
</reference>
<organism evidence="1 2">
    <name type="scientific">Candidatus Yanofskybacteria bacterium GW2011_GWA1_48_10</name>
    <dbReference type="NCBI Taxonomy" id="1619022"/>
    <lineage>
        <taxon>Bacteria</taxon>
        <taxon>Candidatus Yanofskyibacteriota</taxon>
    </lineage>
</organism>
<accession>A0A0G1U4K5</accession>